<evidence type="ECO:0000313" key="3">
    <source>
        <dbReference type="EMBL" id="SDC80578.1"/>
    </source>
</evidence>
<dbReference type="PROSITE" id="PS51257">
    <property type="entry name" value="PROKAR_LIPOPROTEIN"/>
    <property type="match status" value="1"/>
</dbReference>
<evidence type="ECO:0000256" key="2">
    <source>
        <dbReference type="SAM" id="SignalP"/>
    </source>
</evidence>
<dbReference type="GO" id="GO:0030976">
    <property type="term" value="F:thiamine pyrophosphate binding"/>
    <property type="evidence" value="ECO:0007669"/>
    <property type="project" value="TreeGrafter"/>
</dbReference>
<dbReference type="GO" id="GO:0030288">
    <property type="term" value="C:outer membrane-bounded periplasmic space"/>
    <property type="evidence" value="ECO:0007669"/>
    <property type="project" value="TreeGrafter"/>
</dbReference>
<gene>
    <name evidence="3" type="ORF">SAMN05421872_10451</name>
</gene>
<sequence>MKCTRARAQALAVTTLGSLLLASCSLGGGDDEASGGDGTTPTEVVLVTHESFALPEELTKAFEADTGLTLTVRAAGDAGTLTNKLVLTKDSPTGDVAFGVDNTFASRAVDEGVFAPYAPTLPEGAEAFALPGDDGVLAPVDSGNVCVNVDDTWFAEQGVPAPTTLDDLTKPAYQDLFVIPGATTSSPGMAFLLATIAAKGDAWPDYWSDLMANGAKLTDGWSDAYQVDFTQGGGEGDRPIVVSYDSSPAFTVDGEGGTTTSALLDTCFQQVEYAGVLAGAENPDGAEQVVDWLLSDEVQAALPDSMYVFPVSAAAELPADWATFAKRPTAPLEVEPAEIDANRDDWLREWSDVTSR</sequence>
<protein>
    <submittedName>
        <fullName evidence="3">Thiamine transport system substrate-binding protein</fullName>
    </submittedName>
</protein>
<evidence type="ECO:0000256" key="1">
    <source>
        <dbReference type="ARBA" id="ARBA00022729"/>
    </source>
</evidence>
<dbReference type="Gene3D" id="3.40.190.10">
    <property type="entry name" value="Periplasmic binding protein-like II"/>
    <property type="match status" value="2"/>
</dbReference>
<dbReference type="EMBL" id="FMZM01000004">
    <property type="protein sequence ID" value="SDC80578.1"/>
    <property type="molecule type" value="Genomic_DNA"/>
</dbReference>
<feature type="chain" id="PRO_5039653639" evidence="2">
    <location>
        <begin position="28"/>
        <end position="356"/>
    </location>
</feature>
<dbReference type="PANTHER" id="PTHR30006:SF2">
    <property type="entry name" value="ABC TRANSPORTER SUBSTRATE-BINDING PROTEIN"/>
    <property type="match status" value="1"/>
</dbReference>
<dbReference type="SUPFAM" id="SSF53850">
    <property type="entry name" value="Periplasmic binding protein-like II"/>
    <property type="match status" value="1"/>
</dbReference>
<keyword evidence="4" id="KW-1185">Reference proteome</keyword>
<dbReference type="OrthoDB" id="5412681at2"/>
<dbReference type="STRING" id="1045774.SAMN05421872_10451"/>
<keyword evidence="1 2" id="KW-0732">Signal</keyword>
<dbReference type="InterPro" id="IPR005948">
    <property type="entry name" value="ThiB-like"/>
</dbReference>
<organism evidence="3 4">
    <name type="scientific">Nocardioides lianchengensis</name>
    <dbReference type="NCBI Taxonomy" id="1045774"/>
    <lineage>
        <taxon>Bacteria</taxon>
        <taxon>Bacillati</taxon>
        <taxon>Actinomycetota</taxon>
        <taxon>Actinomycetes</taxon>
        <taxon>Propionibacteriales</taxon>
        <taxon>Nocardioidaceae</taxon>
        <taxon>Nocardioides</taxon>
    </lineage>
</organism>
<dbReference type="Proteomes" id="UP000199034">
    <property type="component" value="Unassembled WGS sequence"/>
</dbReference>
<dbReference type="AlphaFoldDB" id="A0A1G6PKJ1"/>
<name>A0A1G6PKJ1_9ACTN</name>
<dbReference type="RefSeq" id="WP_090853662.1">
    <property type="nucleotide sequence ID" value="NZ_FMZM01000004.1"/>
</dbReference>
<feature type="signal peptide" evidence="2">
    <location>
        <begin position="1"/>
        <end position="27"/>
    </location>
</feature>
<dbReference type="Pfam" id="PF13343">
    <property type="entry name" value="SBP_bac_6"/>
    <property type="match status" value="1"/>
</dbReference>
<dbReference type="PANTHER" id="PTHR30006">
    <property type="entry name" value="THIAMINE-BINDING PERIPLASMIC PROTEIN-RELATED"/>
    <property type="match status" value="1"/>
</dbReference>
<reference evidence="3 4" key="1">
    <citation type="submission" date="2016-10" db="EMBL/GenBank/DDBJ databases">
        <authorList>
            <person name="de Groot N.N."/>
        </authorList>
    </citation>
    <scope>NUCLEOTIDE SEQUENCE [LARGE SCALE GENOMIC DNA]</scope>
    <source>
        <strain evidence="3 4">CGMCC 4.6858</strain>
    </source>
</reference>
<proteinExistence type="predicted"/>
<evidence type="ECO:0000313" key="4">
    <source>
        <dbReference type="Proteomes" id="UP000199034"/>
    </source>
</evidence>
<accession>A0A1G6PKJ1</accession>
<dbReference type="GO" id="GO:0030975">
    <property type="term" value="F:thiamine binding"/>
    <property type="evidence" value="ECO:0007669"/>
    <property type="project" value="InterPro"/>
</dbReference>
<dbReference type="GO" id="GO:0015888">
    <property type="term" value="P:thiamine transport"/>
    <property type="evidence" value="ECO:0007669"/>
    <property type="project" value="InterPro"/>
</dbReference>
<dbReference type="NCBIfam" id="TIGR01254">
    <property type="entry name" value="sfuA"/>
    <property type="match status" value="1"/>
</dbReference>